<feature type="domain" description="ATP-grasp" evidence="22">
    <location>
        <begin position="110"/>
        <end position="309"/>
    </location>
</feature>
<comment type="catalytic activity">
    <reaction evidence="17 18">
        <text>2 D-alanine + ATP = D-alanyl-D-alanine + ADP + phosphate + H(+)</text>
        <dbReference type="Rhea" id="RHEA:11224"/>
        <dbReference type="ChEBI" id="CHEBI:15378"/>
        <dbReference type="ChEBI" id="CHEBI:30616"/>
        <dbReference type="ChEBI" id="CHEBI:43474"/>
        <dbReference type="ChEBI" id="CHEBI:57416"/>
        <dbReference type="ChEBI" id="CHEBI:57822"/>
        <dbReference type="ChEBI" id="CHEBI:456216"/>
        <dbReference type="EC" id="6.3.2.4"/>
    </reaction>
</comment>
<evidence type="ECO:0000256" key="19">
    <source>
        <dbReference type="PIRSR" id="PIRSR039102-1"/>
    </source>
</evidence>
<evidence type="ECO:0000256" key="1">
    <source>
        <dbReference type="ARBA" id="ARBA00001936"/>
    </source>
</evidence>
<evidence type="ECO:0000256" key="20">
    <source>
        <dbReference type="PIRSR" id="PIRSR039102-3"/>
    </source>
</evidence>
<keyword evidence="10 21" id="KW-0547">Nucleotide-binding</keyword>
<dbReference type="PANTHER" id="PTHR23132:SF23">
    <property type="entry name" value="D-ALANINE--D-ALANINE LIGASE B"/>
    <property type="match status" value="1"/>
</dbReference>
<dbReference type="NCBIfam" id="TIGR01205">
    <property type="entry name" value="D_ala_D_alaTIGR"/>
    <property type="match status" value="1"/>
</dbReference>
<dbReference type="Gene3D" id="3.40.50.20">
    <property type="match status" value="1"/>
</dbReference>
<evidence type="ECO:0000256" key="5">
    <source>
        <dbReference type="ARBA" id="ARBA00010871"/>
    </source>
</evidence>
<comment type="cofactor">
    <cofactor evidence="1">
        <name>Mn(2+)</name>
        <dbReference type="ChEBI" id="CHEBI:29035"/>
    </cofactor>
</comment>
<evidence type="ECO:0000256" key="17">
    <source>
        <dbReference type="ARBA" id="ARBA00047614"/>
    </source>
</evidence>
<dbReference type="EC" id="6.3.2.4" evidence="6 18"/>
<evidence type="ECO:0000256" key="3">
    <source>
        <dbReference type="ARBA" id="ARBA00004496"/>
    </source>
</evidence>
<feature type="binding site" evidence="20">
    <location>
        <position position="276"/>
    </location>
    <ligand>
        <name>Mg(2+)</name>
        <dbReference type="ChEBI" id="CHEBI:18420"/>
        <label>2</label>
    </ligand>
</feature>
<dbReference type="GO" id="GO:0071555">
    <property type="term" value="P:cell wall organization"/>
    <property type="evidence" value="ECO:0007669"/>
    <property type="project" value="UniProtKB-KW"/>
</dbReference>
<dbReference type="Gene3D" id="3.30.470.20">
    <property type="entry name" value="ATP-grasp fold, B domain"/>
    <property type="match status" value="1"/>
</dbReference>
<sequence length="313" mass="33471">MTKVNTQGHQAGKVAVLFGGKSAERAVSLQSGQAVIDALRSSGADVLAIDTAEPFFDLLTSENVSQVFIALHGRGGEDGSIQGFLDTLGIPYTGSGVAASALAMNKVMTKQIWQGHGLPTARYELLDEDSHWADVLQQLGGKVVIKPVLEGSSIGITIADSPEQVKAGFTLARQFDRVVMAEQFIDGPEYTMSILDTADGLQALPVIRMKSAGQFYDYDAKYERDDTHYYLPSGLSDADEQAIQDLALQAFRVLGCANWGRIDAMRDADGSWYLLEANTVPGLTSHSLVPMAAKAAGLDFPALVHTILARHGG</sequence>
<gene>
    <name evidence="18" type="primary">ddl</name>
    <name evidence="23" type="ORF">NFC81_04110</name>
</gene>
<keyword evidence="7 18" id="KW-0963">Cytoplasm</keyword>
<comment type="subcellular location">
    <subcellularLocation>
        <location evidence="3 18">Cytoplasm</location>
    </subcellularLocation>
</comment>
<dbReference type="GO" id="GO:0009252">
    <property type="term" value="P:peptidoglycan biosynthetic process"/>
    <property type="evidence" value="ECO:0007669"/>
    <property type="project" value="UniProtKB-UniRule"/>
</dbReference>
<dbReference type="GO" id="GO:0005524">
    <property type="term" value="F:ATP binding"/>
    <property type="evidence" value="ECO:0007669"/>
    <property type="project" value="UniProtKB-UniRule"/>
</dbReference>
<dbReference type="GO" id="GO:0046872">
    <property type="term" value="F:metal ion binding"/>
    <property type="evidence" value="ECO:0007669"/>
    <property type="project" value="UniProtKB-KW"/>
</dbReference>
<evidence type="ECO:0000256" key="9">
    <source>
        <dbReference type="ARBA" id="ARBA00022723"/>
    </source>
</evidence>
<dbReference type="RefSeq" id="WP_304996267.1">
    <property type="nucleotide sequence ID" value="NZ_CP101717.1"/>
</dbReference>
<evidence type="ECO:0000256" key="8">
    <source>
        <dbReference type="ARBA" id="ARBA00022598"/>
    </source>
</evidence>
<keyword evidence="8 18" id="KW-0436">Ligase</keyword>
<evidence type="ECO:0000256" key="21">
    <source>
        <dbReference type="PROSITE-ProRule" id="PRU00409"/>
    </source>
</evidence>
<dbReference type="HAMAP" id="MF_00047">
    <property type="entry name" value="Dala_Dala_lig"/>
    <property type="match status" value="1"/>
</dbReference>
<comment type="function">
    <text evidence="2 18">Cell wall formation.</text>
</comment>
<evidence type="ECO:0000256" key="13">
    <source>
        <dbReference type="ARBA" id="ARBA00022960"/>
    </source>
</evidence>
<dbReference type="AlphaFoldDB" id="A0AB38YIS2"/>
<dbReference type="InterPro" id="IPR011127">
    <property type="entry name" value="Dala_Dala_lig_N"/>
</dbReference>
<dbReference type="PIRSF" id="PIRSF039102">
    <property type="entry name" value="Ddl/VanB"/>
    <property type="match status" value="1"/>
</dbReference>
<dbReference type="InterPro" id="IPR000291">
    <property type="entry name" value="D-Ala_lig_Van_CS"/>
</dbReference>
<dbReference type="PANTHER" id="PTHR23132">
    <property type="entry name" value="D-ALANINE--D-ALANINE LIGASE"/>
    <property type="match status" value="1"/>
</dbReference>
<dbReference type="SUPFAM" id="SSF56059">
    <property type="entry name" value="Glutathione synthetase ATP-binding domain-like"/>
    <property type="match status" value="1"/>
</dbReference>
<dbReference type="GO" id="GO:0005829">
    <property type="term" value="C:cytosol"/>
    <property type="evidence" value="ECO:0007669"/>
    <property type="project" value="TreeGrafter"/>
</dbReference>
<dbReference type="PROSITE" id="PS50975">
    <property type="entry name" value="ATP_GRASP"/>
    <property type="match status" value="1"/>
</dbReference>
<feature type="active site" evidence="19">
    <location>
        <position position="152"/>
    </location>
</feature>
<protein>
    <recommendedName>
        <fullName evidence="6 18">D-alanine--D-alanine ligase</fullName>
        <ecNumber evidence="6 18">6.3.2.4</ecNumber>
    </recommendedName>
    <alternativeName>
        <fullName evidence="18">D-Ala-D-Ala ligase</fullName>
    </alternativeName>
    <alternativeName>
        <fullName evidence="18">D-alanylalanine synthetase</fullName>
    </alternativeName>
</protein>
<evidence type="ECO:0000256" key="15">
    <source>
        <dbReference type="ARBA" id="ARBA00023211"/>
    </source>
</evidence>
<evidence type="ECO:0000313" key="23">
    <source>
        <dbReference type="EMBL" id="WLD58979.1"/>
    </source>
</evidence>
<evidence type="ECO:0000256" key="6">
    <source>
        <dbReference type="ARBA" id="ARBA00012216"/>
    </source>
</evidence>
<dbReference type="EMBL" id="CP101717">
    <property type="protein sequence ID" value="WLD58979.1"/>
    <property type="molecule type" value="Genomic_DNA"/>
</dbReference>
<reference evidence="23" key="1">
    <citation type="submission" date="2022-07" db="EMBL/GenBank/DDBJ databases">
        <title>Complete genome sequence of Salinispirillum sp. LH10-3-1 capable of multiple carbohydrate inversion isolated from a soda lake.</title>
        <authorList>
            <person name="Liu J."/>
            <person name="Zhai Y."/>
            <person name="Zhang H."/>
            <person name="Yang H."/>
            <person name="Qu J."/>
            <person name="Li J."/>
        </authorList>
    </citation>
    <scope>NUCLEOTIDE SEQUENCE</scope>
    <source>
        <strain evidence="23">LH 10-3-1</strain>
    </source>
</reference>
<feature type="binding site" evidence="20">
    <location>
        <position position="263"/>
    </location>
    <ligand>
        <name>Mg(2+)</name>
        <dbReference type="ChEBI" id="CHEBI:18420"/>
        <label>1</label>
    </ligand>
</feature>
<evidence type="ECO:0000256" key="10">
    <source>
        <dbReference type="ARBA" id="ARBA00022741"/>
    </source>
</evidence>
<evidence type="ECO:0000259" key="22">
    <source>
        <dbReference type="PROSITE" id="PS50975"/>
    </source>
</evidence>
<evidence type="ECO:0000256" key="7">
    <source>
        <dbReference type="ARBA" id="ARBA00022490"/>
    </source>
</evidence>
<dbReference type="Pfam" id="PF01820">
    <property type="entry name" value="Dala_Dala_lig_N"/>
    <property type="match status" value="2"/>
</dbReference>
<name>A0AB38YIS2_9GAMM</name>
<dbReference type="GO" id="GO:0008360">
    <property type="term" value="P:regulation of cell shape"/>
    <property type="evidence" value="ECO:0007669"/>
    <property type="project" value="UniProtKB-KW"/>
</dbReference>
<proteinExistence type="inferred from homology"/>
<dbReference type="FunFam" id="3.30.470.20:FF:000008">
    <property type="entry name" value="D-alanine--D-alanine ligase"/>
    <property type="match status" value="1"/>
</dbReference>
<dbReference type="InterPro" id="IPR016185">
    <property type="entry name" value="PreATP-grasp_dom_sf"/>
</dbReference>
<feature type="binding site" evidence="20">
    <location>
        <position position="278"/>
    </location>
    <ligand>
        <name>Mg(2+)</name>
        <dbReference type="ChEBI" id="CHEBI:18420"/>
        <label>2</label>
    </ligand>
</feature>
<dbReference type="Gene3D" id="3.30.1490.20">
    <property type="entry name" value="ATP-grasp fold, A domain"/>
    <property type="match status" value="1"/>
</dbReference>
<feature type="binding site" evidence="20">
    <location>
        <position position="276"/>
    </location>
    <ligand>
        <name>Mg(2+)</name>
        <dbReference type="ChEBI" id="CHEBI:18420"/>
        <label>1</label>
    </ligand>
</feature>
<evidence type="ECO:0000256" key="2">
    <source>
        <dbReference type="ARBA" id="ARBA00003921"/>
    </source>
</evidence>
<keyword evidence="11 21" id="KW-0067">ATP-binding</keyword>
<keyword evidence="12 20" id="KW-0460">Magnesium</keyword>
<dbReference type="NCBIfam" id="NF002378">
    <property type="entry name" value="PRK01372.1"/>
    <property type="match status" value="1"/>
</dbReference>
<evidence type="ECO:0000256" key="11">
    <source>
        <dbReference type="ARBA" id="ARBA00022840"/>
    </source>
</evidence>
<keyword evidence="9 20" id="KW-0479">Metal-binding</keyword>
<dbReference type="InterPro" id="IPR013815">
    <property type="entry name" value="ATP_grasp_subdomain_1"/>
</dbReference>
<dbReference type="PROSITE" id="PS00843">
    <property type="entry name" value="DALA_DALA_LIGASE_1"/>
    <property type="match status" value="1"/>
</dbReference>
<dbReference type="SUPFAM" id="SSF52440">
    <property type="entry name" value="PreATP-grasp domain"/>
    <property type="match status" value="1"/>
</dbReference>
<keyword evidence="14 18" id="KW-0573">Peptidoglycan synthesis</keyword>
<dbReference type="Pfam" id="PF07478">
    <property type="entry name" value="Dala_Dala_lig_C"/>
    <property type="match status" value="1"/>
</dbReference>
<comment type="pathway">
    <text evidence="4 18">Cell wall biogenesis; peptidoglycan biosynthesis.</text>
</comment>
<comment type="cofactor">
    <cofactor evidence="20">
        <name>Mg(2+)</name>
        <dbReference type="ChEBI" id="CHEBI:18420"/>
    </cofactor>
    <cofactor evidence="20">
        <name>Mn(2+)</name>
        <dbReference type="ChEBI" id="CHEBI:29035"/>
    </cofactor>
    <text evidence="20">Binds 2 magnesium or manganese ions per subunit.</text>
</comment>
<evidence type="ECO:0000256" key="18">
    <source>
        <dbReference type="HAMAP-Rule" id="MF_00047"/>
    </source>
</evidence>
<comment type="similarity">
    <text evidence="5 18">Belongs to the D-alanine--D-alanine ligase family.</text>
</comment>
<accession>A0AB38YIS2</accession>
<keyword evidence="13 18" id="KW-0133">Cell shape</keyword>
<dbReference type="InterPro" id="IPR005905">
    <property type="entry name" value="D_ala_D_ala"/>
</dbReference>
<dbReference type="GO" id="GO:0008716">
    <property type="term" value="F:D-alanine-D-alanine ligase activity"/>
    <property type="evidence" value="ECO:0007669"/>
    <property type="project" value="UniProtKB-UniRule"/>
</dbReference>
<evidence type="ECO:0000256" key="12">
    <source>
        <dbReference type="ARBA" id="ARBA00022842"/>
    </source>
</evidence>
<feature type="active site" evidence="19">
    <location>
        <position position="24"/>
    </location>
</feature>
<feature type="active site" evidence="19">
    <location>
        <position position="287"/>
    </location>
</feature>
<keyword evidence="16 18" id="KW-0961">Cell wall biogenesis/degradation</keyword>
<organism evidence="23">
    <name type="scientific">Salinispirillum sp. LH 10-3-1</name>
    <dbReference type="NCBI Taxonomy" id="2952525"/>
    <lineage>
        <taxon>Bacteria</taxon>
        <taxon>Pseudomonadati</taxon>
        <taxon>Pseudomonadota</taxon>
        <taxon>Gammaproteobacteria</taxon>
        <taxon>Oceanospirillales</taxon>
        <taxon>Saccharospirillaceae</taxon>
        <taxon>Salinispirillum</taxon>
    </lineage>
</organism>
<evidence type="ECO:0000256" key="16">
    <source>
        <dbReference type="ARBA" id="ARBA00023316"/>
    </source>
</evidence>
<evidence type="ECO:0000256" key="4">
    <source>
        <dbReference type="ARBA" id="ARBA00004752"/>
    </source>
</evidence>
<keyword evidence="15 20" id="KW-0464">Manganese</keyword>
<dbReference type="InterPro" id="IPR011095">
    <property type="entry name" value="Dala_Dala_lig_C"/>
</dbReference>
<evidence type="ECO:0000256" key="14">
    <source>
        <dbReference type="ARBA" id="ARBA00022984"/>
    </source>
</evidence>
<dbReference type="InterPro" id="IPR011761">
    <property type="entry name" value="ATP-grasp"/>
</dbReference>